<dbReference type="Pfam" id="PF01467">
    <property type="entry name" value="CTP_transf_like"/>
    <property type="match status" value="1"/>
</dbReference>
<gene>
    <name evidence="4" type="ORF">BRCON_0039</name>
</gene>
<evidence type="ECO:0000313" key="4">
    <source>
        <dbReference type="EMBL" id="AXA34816.1"/>
    </source>
</evidence>
<evidence type="ECO:0000313" key="5">
    <source>
        <dbReference type="Proteomes" id="UP000262583"/>
    </source>
</evidence>
<evidence type="ECO:0000256" key="2">
    <source>
        <dbReference type="ARBA" id="ARBA00022695"/>
    </source>
</evidence>
<dbReference type="Gene3D" id="3.40.50.620">
    <property type="entry name" value="HUPs"/>
    <property type="match status" value="1"/>
</dbReference>
<evidence type="ECO:0000256" key="1">
    <source>
        <dbReference type="ARBA" id="ARBA00022679"/>
    </source>
</evidence>
<dbReference type="InterPro" id="IPR014729">
    <property type="entry name" value="Rossmann-like_a/b/a_fold"/>
</dbReference>
<keyword evidence="2" id="KW-0548">Nucleotidyltransferase</keyword>
<dbReference type="InterPro" id="IPR050385">
    <property type="entry name" value="Archaeal_FAD_synthase"/>
</dbReference>
<dbReference type="KEGG" id="schv:BRCON_0039"/>
<keyword evidence="1" id="KW-0808">Transferase</keyword>
<dbReference type="Proteomes" id="UP000262583">
    <property type="component" value="Chromosome"/>
</dbReference>
<dbReference type="NCBIfam" id="TIGR00125">
    <property type="entry name" value="cyt_tran_rel"/>
    <property type="match status" value="1"/>
</dbReference>
<dbReference type="AlphaFoldDB" id="A0A2Z4Y1L3"/>
<organism evidence="4 5">
    <name type="scientific">Sumerlaea chitinivorans</name>
    <dbReference type="NCBI Taxonomy" id="2250252"/>
    <lineage>
        <taxon>Bacteria</taxon>
        <taxon>Candidatus Sumerlaeota</taxon>
        <taxon>Candidatus Sumerlaeia</taxon>
        <taxon>Candidatus Sumerlaeales</taxon>
        <taxon>Candidatus Sumerlaeaceae</taxon>
        <taxon>Candidatus Sumerlaea</taxon>
    </lineage>
</organism>
<dbReference type="EMBL" id="CP030759">
    <property type="protein sequence ID" value="AXA34816.1"/>
    <property type="molecule type" value="Genomic_DNA"/>
</dbReference>
<evidence type="ECO:0000259" key="3">
    <source>
        <dbReference type="Pfam" id="PF01467"/>
    </source>
</evidence>
<protein>
    <submittedName>
        <fullName evidence="4">ADP-heptose synthase</fullName>
    </submittedName>
</protein>
<accession>A0A2Z4Y1L3</accession>
<reference evidence="4 5" key="1">
    <citation type="submission" date="2018-05" db="EMBL/GenBank/DDBJ databases">
        <title>A metagenomic window into the 2 km-deep terrestrial subsurface aquifer revealed taxonomically and functionally diverse microbial community comprising novel uncultured bacterial lineages.</title>
        <authorList>
            <person name="Kadnikov V.V."/>
            <person name="Mardanov A.V."/>
            <person name="Beletsky A.V."/>
            <person name="Banks D."/>
            <person name="Pimenov N.V."/>
            <person name="Frank Y.A."/>
            <person name="Karnachuk O.V."/>
            <person name="Ravin N.V."/>
        </authorList>
    </citation>
    <scope>NUCLEOTIDE SEQUENCE [LARGE SCALE GENOMIC DNA]</scope>
    <source>
        <strain evidence="4">BY</strain>
    </source>
</reference>
<sequence length="171" mass="19278">MQIRKLVTLEEACRIREQLRKEGKRVVFVNGCFDVLHGGHISYLADARAQGDVMFAAVNSDKSERALKGPSRPIYTQEERLEILDAIRYIDYLILFDDLTVEPLLRALRPDVHAKGTDYTKDNVPERAIAIELGFETYIAGAPKENSSRDVISTVVERFGGLESDKLPADR</sequence>
<dbReference type="GO" id="GO:0016779">
    <property type="term" value="F:nucleotidyltransferase activity"/>
    <property type="evidence" value="ECO:0007669"/>
    <property type="project" value="UniProtKB-KW"/>
</dbReference>
<dbReference type="SUPFAM" id="SSF52374">
    <property type="entry name" value="Nucleotidylyl transferase"/>
    <property type="match status" value="1"/>
</dbReference>
<dbReference type="PANTHER" id="PTHR43793">
    <property type="entry name" value="FAD SYNTHASE"/>
    <property type="match status" value="1"/>
</dbReference>
<feature type="domain" description="Cytidyltransferase-like" evidence="3">
    <location>
        <begin position="29"/>
        <end position="131"/>
    </location>
</feature>
<dbReference type="InterPro" id="IPR004821">
    <property type="entry name" value="Cyt_trans-like"/>
</dbReference>
<proteinExistence type="predicted"/>
<name>A0A2Z4Y1L3_SUMC1</name>
<dbReference type="PANTHER" id="PTHR43793:SF2">
    <property type="entry name" value="BIFUNCTIONAL PROTEIN HLDE"/>
    <property type="match status" value="1"/>
</dbReference>